<gene>
    <name evidence="3" type="ORF">PHPALM_7369</name>
</gene>
<protein>
    <submittedName>
        <fullName evidence="3">Uncharacterized protein</fullName>
    </submittedName>
</protein>
<evidence type="ECO:0000256" key="2">
    <source>
        <dbReference type="SAM" id="MobiDB-lite"/>
    </source>
</evidence>
<feature type="region of interest" description="Disordered" evidence="2">
    <location>
        <begin position="749"/>
        <end position="774"/>
    </location>
</feature>
<feature type="compositionally biased region" description="Basic and acidic residues" evidence="2">
    <location>
        <begin position="752"/>
        <end position="765"/>
    </location>
</feature>
<evidence type="ECO:0000313" key="3">
    <source>
        <dbReference type="EMBL" id="POM75519.1"/>
    </source>
</evidence>
<organism evidence="3 4">
    <name type="scientific">Phytophthora palmivora</name>
    <dbReference type="NCBI Taxonomy" id="4796"/>
    <lineage>
        <taxon>Eukaryota</taxon>
        <taxon>Sar</taxon>
        <taxon>Stramenopiles</taxon>
        <taxon>Oomycota</taxon>
        <taxon>Peronosporomycetes</taxon>
        <taxon>Peronosporales</taxon>
        <taxon>Peronosporaceae</taxon>
        <taxon>Phytophthora</taxon>
    </lineage>
</organism>
<dbReference type="OrthoDB" id="113091at2759"/>
<keyword evidence="1" id="KW-0175">Coiled coil</keyword>
<dbReference type="PROSITE" id="PS50096">
    <property type="entry name" value="IQ"/>
    <property type="match status" value="1"/>
</dbReference>
<keyword evidence="4" id="KW-1185">Reference proteome</keyword>
<dbReference type="EMBL" id="NCKW01003779">
    <property type="protein sequence ID" value="POM75519.1"/>
    <property type="molecule type" value="Genomic_DNA"/>
</dbReference>
<dbReference type="SMART" id="SM00015">
    <property type="entry name" value="IQ"/>
    <property type="match status" value="1"/>
</dbReference>
<evidence type="ECO:0000256" key="1">
    <source>
        <dbReference type="SAM" id="Coils"/>
    </source>
</evidence>
<feature type="region of interest" description="Disordered" evidence="2">
    <location>
        <begin position="640"/>
        <end position="662"/>
    </location>
</feature>
<reference evidence="3 4" key="1">
    <citation type="journal article" date="2017" name="Genome Biol. Evol.">
        <title>Phytophthora megakarya and P. palmivora, closely related causal agents of cacao black pod rot, underwent increases in genome sizes and gene numbers by different mechanisms.</title>
        <authorList>
            <person name="Ali S.S."/>
            <person name="Shao J."/>
            <person name="Lary D.J."/>
            <person name="Kronmiller B."/>
            <person name="Shen D."/>
            <person name="Strem M.D."/>
            <person name="Amoako-Attah I."/>
            <person name="Akrofi A.Y."/>
            <person name="Begoude B.A."/>
            <person name="Ten Hoopen G.M."/>
            <person name="Coulibaly K."/>
            <person name="Kebe B.I."/>
            <person name="Melnick R.L."/>
            <person name="Guiltinan M.J."/>
            <person name="Tyler B.M."/>
            <person name="Meinhardt L.W."/>
            <person name="Bailey B.A."/>
        </authorList>
    </citation>
    <scope>NUCLEOTIDE SEQUENCE [LARGE SCALE GENOMIC DNA]</scope>
    <source>
        <strain evidence="4">sbr112.9</strain>
    </source>
</reference>
<sequence length="878" mass="102137">MTASSQAEEDDEERFELERELAAELAALSAQDVGFDERLNRDDDQNDISGCVDTGKMEVEYVRLDLDMVLKQVISSSTDEVLDLHDHEHRRISHTSWELLLQSVERSDREFFQPYHENLHEIRASIRDVKSPASLPGEQAIELEIHAEPTISQQEQTSLPQAFHENDEQSKPQDNVDEQECSNTGNEKITTGNSISNVSEILMEQTTDNEPRVIAEMTHTDRIPTPPQASNQLPQAVSVLDVHQSTIISEDNQFGDDQTLQTELQKIAKQHEARELRRLQAQARYEKERDEAAQLLLRLQEELQAQERNAEITRCEARERSLMAIEETCCQHFAAAEREAHEIGLMTLADEDSFKFAVELDRMQISIRMEVAQMKAEDQAERHRMQVEQHARHEKQKALARGFFRAVLLDLLKHHEVQRQILDQQAKRERRECVEMRVEETYTRRILAETCAICEKKNRERNRVLMICEDELANALKEQEIIHRLQRLQEENCRGKMEEEELRSRSAWTLIEHLQRMQSQNEERSRFALEQEEKRCRCAWRYLAELAEAEAKERERQLEVDRLRALTSILTGFQQLGRVLVRHKLTKGLEKWKLWHQHCVYEDQIRSAAAATRIQMWHRSCRQRLQQLVSVEPLLVLEDVTDDEEQPQIDEDEEDDDVEELDDDNLCENQEAALRLQSTFRGFHVRRKFANALALAQTVGEHEGDAFDAVDLDDLIQLPPELADGWEDPVLPPTSVLSYLPIPQQIDPHQGNFDHVDNNDLEESKSTLTELPKEQNFAMTLWNKMKRAKNRQQQTQQERQRQLDPVYRVQKLLNRKPNTRNASHLNGNSSNNQSSHTQGSQKVVNMVSWSSTSNTKKKPKVKLPSLVERLRKQTMAQR</sequence>
<feature type="region of interest" description="Disordered" evidence="2">
    <location>
        <begin position="152"/>
        <end position="192"/>
    </location>
</feature>
<feature type="compositionally biased region" description="Polar residues" evidence="2">
    <location>
        <begin position="819"/>
        <end position="843"/>
    </location>
</feature>
<accession>A0A2P4YCV3</accession>
<name>A0A2P4YCV3_9STRA</name>
<dbReference type="AlphaFoldDB" id="A0A2P4YCV3"/>
<comment type="caution">
    <text evidence="3">The sequence shown here is derived from an EMBL/GenBank/DDBJ whole genome shotgun (WGS) entry which is preliminary data.</text>
</comment>
<feature type="region of interest" description="Disordered" evidence="2">
    <location>
        <begin position="786"/>
        <end position="878"/>
    </location>
</feature>
<dbReference type="Gene3D" id="1.20.5.190">
    <property type="match status" value="1"/>
</dbReference>
<evidence type="ECO:0000313" key="4">
    <source>
        <dbReference type="Proteomes" id="UP000237271"/>
    </source>
</evidence>
<dbReference type="Proteomes" id="UP000237271">
    <property type="component" value="Unassembled WGS sequence"/>
</dbReference>
<proteinExistence type="predicted"/>
<dbReference type="InterPro" id="IPR000048">
    <property type="entry name" value="IQ_motif_EF-hand-BS"/>
</dbReference>
<feature type="coiled-coil region" evidence="1">
    <location>
        <begin position="278"/>
        <end position="316"/>
    </location>
</feature>
<feature type="compositionally biased region" description="Polar residues" evidence="2">
    <location>
        <begin position="181"/>
        <end position="192"/>
    </location>
</feature>